<dbReference type="Pfam" id="PF00015">
    <property type="entry name" value="MCPsignal"/>
    <property type="match status" value="1"/>
</dbReference>
<keyword evidence="1 3" id="KW-0807">Transducer</keyword>
<dbReference type="EMBL" id="WUQX01000001">
    <property type="protein sequence ID" value="MXP77852.1"/>
    <property type="molecule type" value="Genomic_DNA"/>
</dbReference>
<dbReference type="InterPro" id="IPR004090">
    <property type="entry name" value="Chemotax_Me-accpt_rcpt"/>
</dbReference>
<reference evidence="5 6" key="1">
    <citation type="submission" date="2019-12" db="EMBL/GenBank/DDBJ databases">
        <title>Sporaefaciens musculi gen. nov., sp. nov., a novel bacterium isolated from the caecum of an obese mouse.</title>
        <authorList>
            <person name="Rasmussen T.S."/>
            <person name="Streidl T."/>
            <person name="Hitch T.C.A."/>
            <person name="Wortmann E."/>
            <person name="Deptula P."/>
            <person name="Hansen M."/>
            <person name="Nielsen D.S."/>
            <person name="Clavel T."/>
            <person name="Vogensen F.K."/>
        </authorList>
    </citation>
    <scope>NUCLEOTIDE SEQUENCE [LARGE SCALE GENOMIC DNA]</scope>
    <source>
        <strain evidence="5 6">WCA-9-b2</strain>
    </source>
</reference>
<proteinExistence type="inferred from homology"/>
<dbReference type="SMART" id="SM00283">
    <property type="entry name" value="MA"/>
    <property type="match status" value="1"/>
</dbReference>
<gene>
    <name evidence="5" type="ORF">GN277_21615</name>
</gene>
<keyword evidence="6" id="KW-1185">Reference proteome</keyword>
<protein>
    <submittedName>
        <fullName evidence="5">Chemotaxis protein</fullName>
    </submittedName>
</protein>
<dbReference type="PRINTS" id="PR00260">
    <property type="entry name" value="CHEMTRNSDUCR"/>
</dbReference>
<feature type="domain" description="Methyl-accepting transducer" evidence="4">
    <location>
        <begin position="63"/>
        <end position="270"/>
    </location>
</feature>
<dbReference type="GO" id="GO:0016020">
    <property type="term" value="C:membrane"/>
    <property type="evidence" value="ECO:0007669"/>
    <property type="project" value="InterPro"/>
</dbReference>
<dbReference type="PANTHER" id="PTHR32089">
    <property type="entry name" value="METHYL-ACCEPTING CHEMOTAXIS PROTEIN MCPB"/>
    <property type="match status" value="1"/>
</dbReference>
<dbReference type="Gene3D" id="1.10.287.950">
    <property type="entry name" value="Methyl-accepting chemotaxis protein"/>
    <property type="match status" value="1"/>
</dbReference>
<dbReference type="SUPFAM" id="SSF58104">
    <property type="entry name" value="Methyl-accepting chemotaxis protein (MCP) signaling domain"/>
    <property type="match status" value="1"/>
</dbReference>
<evidence type="ECO:0000256" key="1">
    <source>
        <dbReference type="ARBA" id="ARBA00023224"/>
    </source>
</evidence>
<evidence type="ECO:0000256" key="2">
    <source>
        <dbReference type="ARBA" id="ARBA00029447"/>
    </source>
</evidence>
<accession>A0A7X3MKD6</accession>
<dbReference type="PANTHER" id="PTHR32089:SF112">
    <property type="entry name" value="LYSOZYME-LIKE PROTEIN-RELATED"/>
    <property type="match status" value="1"/>
</dbReference>
<evidence type="ECO:0000259" key="4">
    <source>
        <dbReference type="PROSITE" id="PS50111"/>
    </source>
</evidence>
<dbReference type="GO" id="GO:0004888">
    <property type="term" value="F:transmembrane signaling receptor activity"/>
    <property type="evidence" value="ECO:0007669"/>
    <property type="project" value="InterPro"/>
</dbReference>
<dbReference type="GO" id="GO:0007165">
    <property type="term" value="P:signal transduction"/>
    <property type="evidence" value="ECO:0007669"/>
    <property type="project" value="UniProtKB-KW"/>
</dbReference>
<dbReference type="RefSeq" id="WP_159753561.1">
    <property type="nucleotide sequence ID" value="NZ_WUQX01000001.1"/>
</dbReference>
<evidence type="ECO:0000313" key="6">
    <source>
        <dbReference type="Proteomes" id="UP000460412"/>
    </source>
</evidence>
<evidence type="ECO:0000256" key="3">
    <source>
        <dbReference type="PROSITE-ProRule" id="PRU00284"/>
    </source>
</evidence>
<dbReference type="PROSITE" id="PS50111">
    <property type="entry name" value="CHEMOTAXIS_TRANSDUC_2"/>
    <property type="match status" value="1"/>
</dbReference>
<dbReference type="GO" id="GO:0006935">
    <property type="term" value="P:chemotaxis"/>
    <property type="evidence" value="ECO:0007669"/>
    <property type="project" value="InterPro"/>
</dbReference>
<organism evidence="5 6">
    <name type="scientific">Sporofaciens musculi</name>
    <dbReference type="NCBI Taxonomy" id="2681861"/>
    <lineage>
        <taxon>Bacteria</taxon>
        <taxon>Bacillati</taxon>
        <taxon>Bacillota</taxon>
        <taxon>Clostridia</taxon>
        <taxon>Lachnospirales</taxon>
        <taxon>Lachnospiraceae</taxon>
        <taxon>Sporofaciens</taxon>
    </lineage>
</organism>
<comment type="caution">
    <text evidence="5">The sequence shown here is derived from an EMBL/GenBank/DDBJ whole genome shotgun (WGS) entry which is preliminary data.</text>
</comment>
<comment type="similarity">
    <text evidence="2">Belongs to the methyl-accepting chemotaxis (MCP) protein family.</text>
</comment>
<dbReference type="InterPro" id="IPR004089">
    <property type="entry name" value="MCPsignal_dom"/>
</dbReference>
<dbReference type="Proteomes" id="UP000460412">
    <property type="component" value="Unassembled WGS sequence"/>
</dbReference>
<evidence type="ECO:0000313" key="5">
    <source>
        <dbReference type="EMBL" id="MXP77852.1"/>
    </source>
</evidence>
<sequence length="315" mass="35524">MLFWRRNKREADMRSENEDNLYPVVHVMNTLKEYEKEMVQKEVDSLWELNEIRGSFDTVLRETESFQERLSDFEHNFMSIEQASGGFAQVKDTVAQSVQQAQDEVTELKSSSMQVADYFSEMEQTFEELKTAVEKIKQCTNKIVSIADQTNILAINASIEAARAGEQGRGFAVVAVEVKKLADEIKGLTKEVDLGIQDVEQGTERLNGSITTSQGALGESIQKVQKTYDMFDEITQSAEGAVNVHTEISGVIDQSKNALQILCGFFEQVRGQYQEVIKHINQAARHGTTKSAMFEDIDNLLSQIPPIIEEYTSEE</sequence>
<name>A0A7X3MKD6_9FIRM</name>
<dbReference type="AlphaFoldDB" id="A0A7X3MKD6"/>